<dbReference type="Proteomes" id="UP000176923">
    <property type="component" value="Unassembled WGS sequence"/>
</dbReference>
<reference evidence="1 2" key="1">
    <citation type="journal article" date="2016" name="Nat. Commun.">
        <title>Thousands of microbial genomes shed light on interconnected biogeochemical processes in an aquifer system.</title>
        <authorList>
            <person name="Anantharaman K."/>
            <person name="Brown C.T."/>
            <person name="Hug L.A."/>
            <person name="Sharon I."/>
            <person name="Castelle C.J."/>
            <person name="Probst A.J."/>
            <person name="Thomas B.C."/>
            <person name="Singh A."/>
            <person name="Wilkins M.J."/>
            <person name="Karaoz U."/>
            <person name="Brodie E.L."/>
            <person name="Williams K.H."/>
            <person name="Hubbard S.S."/>
            <person name="Banfield J.F."/>
        </authorList>
    </citation>
    <scope>NUCLEOTIDE SEQUENCE [LARGE SCALE GENOMIC DNA]</scope>
</reference>
<dbReference type="AlphaFoldDB" id="A0A1F5ZUI2"/>
<name>A0A1F5ZUI2_9BACT</name>
<dbReference type="STRING" id="1798382.A3D77_02090"/>
<proteinExistence type="predicted"/>
<evidence type="ECO:0000313" key="1">
    <source>
        <dbReference type="EMBL" id="OGG16081.1"/>
    </source>
</evidence>
<sequence length="84" mass="10263">MIVHQTPGFEKQYRRLHPKIQKKFQKQMTFLLKDPHYPSLYTKKMDSKVWEARVDFHYRFTFIMTDEEVFLRSIGMHDKGLGKK</sequence>
<dbReference type="EMBL" id="MFJL01000015">
    <property type="protein sequence ID" value="OGG16081.1"/>
    <property type="molecule type" value="Genomic_DNA"/>
</dbReference>
<accession>A0A1F5ZUI2</accession>
<dbReference type="InterPro" id="IPR035093">
    <property type="entry name" value="RelE/ParE_toxin_dom_sf"/>
</dbReference>
<dbReference type="SUPFAM" id="SSF143011">
    <property type="entry name" value="RelE-like"/>
    <property type="match status" value="1"/>
</dbReference>
<comment type="caution">
    <text evidence="1">The sequence shown here is derived from an EMBL/GenBank/DDBJ whole genome shotgun (WGS) entry which is preliminary data.</text>
</comment>
<evidence type="ECO:0008006" key="3">
    <source>
        <dbReference type="Google" id="ProtNLM"/>
    </source>
</evidence>
<dbReference type="Gene3D" id="3.30.2310.20">
    <property type="entry name" value="RelE-like"/>
    <property type="match status" value="1"/>
</dbReference>
<protein>
    <recommendedName>
        <fullName evidence="3">Cytotoxin</fullName>
    </recommendedName>
</protein>
<gene>
    <name evidence="1" type="ORF">A3D77_02090</name>
</gene>
<evidence type="ECO:0000313" key="2">
    <source>
        <dbReference type="Proteomes" id="UP000176923"/>
    </source>
</evidence>
<organism evidence="1 2">
    <name type="scientific">Candidatus Gottesmanbacteria bacterium RIFCSPHIGHO2_02_FULL_39_11</name>
    <dbReference type="NCBI Taxonomy" id="1798382"/>
    <lineage>
        <taxon>Bacteria</taxon>
        <taxon>Candidatus Gottesmaniibacteriota</taxon>
    </lineage>
</organism>